<evidence type="ECO:0000313" key="1">
    <source>
        <dbReference type="EMBL" id="KAL3277842.1"/>
    </source>
</evidence>
<sequence>MLNSEKILYEFLIMTTLNISYEKIWDQNNSAFSYKSKDEKRMSRINYNNTFFNVHEISLITEATTKYTRYIANRTLNVTRDHRALASFSKFTLFTYGFW</sequence>
<evidence type="ECO:0000313" key="2">
    <source>
        <dbReference type="Proteomes" id="UP001516400"/>
    </source>
</evidence>
<gene>
    <name evidence="1" type="ORF">HHI36_013183</name>
</gene>
<protein>
    <submittedName>
        <fullName evidence="1">Uncharacterized protein</fullName>
    </submittedName>
</protein>
<name>A0ABD2NHJ9_9CUCU</name>
<keyword evidence="2" id="KW-1185">Reference proteome</keyword>
<proteinExistence type="predicted"/>
<organism evidence="1 2">
    <name type="scientific">Cryptolaemus montrouzieri</name>
    <dbReference type="NCBI Taxonomy" id="559131"/>
    <lineage>
        <taxon>Eukaryota</taxon>
        <taxon>Metazoa</taxon>
        <taxon>Ecdysozoa</taxon>
        <taxon>Arthropoda</taxon>
        <taxon>Hexapoda</taxon>
        <taxon>Insecta</taxon>
        <taxon>Pterygota</taxon>
        <taxon>Neoptera</taxon>
        <taxon>Endopterygota</taxon>
        <taxon>Coleoptera</taxon>
        <taxon>Polyphaga</taxon>
        <taxon>Cucujiformia</taxon>
        <taxon>Coccinelloidea</taxon>
        <taxon>Coccinellidae</taxon>
        <taxon>Scymninae</taxon>
        <taxon>Scymnini</taxon>
        <taxon>Cryptolaemus</taxon>
    </lineage>
</organism>
<dbReference type="EMBL" id="JABFTP020000103">
    <property type="protein sequence ID" value="KAL3277842.1"/>
    <property type="molecule type" value="Genomic_DNA"/>
</dbReference>
<dbReference type="Proteomes" id="UP001516400">
    <property type="component" value="Unassembled WGS sequence"/>
</dbReference>
<accession>A0ABD2NHJ9</accession>
<dbReference type="AlphaFoldDB" id="A0ABD2NHJ9"/>
<reference evidence="1 2" key="1">
    <citation type="journal article" date="2021" name="BMC Biol.">
        <title>Horizontally acquired antibacterial genes associated with adaptive radiation of ladybird beetles.</title>
        <authorList>
            <person name="Li H.S."/>
            <person name="Tang X.F."/>
            <person name="Huang Y.H."/>
            <person name="Xu Z.Y."/>
            <person name="Chen M.L."/>
            <person name="Du X.Y."/>
            <person name="Qiu B.Y."/>
            <person name="Chen P.T."/>
            <person name="Zhang W."/>
            <person name="Slipinski A."/>
            <person name="Escalona H.E."/>
            <person name="Waterhouse R.M."/>
            <person name="Zwick A."/>
            <person name="Pang H."/>
        </authorList>
    </citation>
    <scope>NUCLEOTIDE SEQUENCE [LARGE SCALE GENOMIC DNA]</scope>
    <source>
        <strain evidence="1">SYSU2018</strain>
    </source>
</reference>
<comment type="caution">
    <text evidence="1">The sequence shown here is derived from an EMBL/GenBank/DDBJ whole genome shotgun (WGS) entry which is preliminary data.</text>
</comment>